<keyword evidence="3" id="KW-1185">Reference proteome</keyword>
<feature type="region of interest" description="Disordered" evidence="1">
    <location>
        <begin position="196"/>
        <end position="215"/>
    </location>
</feature>
<sequence length="264" mass="29450">MNATATARIPVVCSFCGIEEYFRRNHRDRTATTPASAVSENNGNTDVVCSLYEPSIITVAAPNSVTCPHCGREGHLRRSHSNYAMNFIAQNRVSYLNIARDPELPEEGHTSMASPVFQACCAAGQAILRQLTPLPEQIVNLRKNNDAENSIQTTNMELMHEVNPFVDLLKSMEELSSEREGGMEDIRMMFRAENAPSSRRYNDPTADEVASGDDDECCLEPRNRDIVGRFKGVGGNEGFSRISELSQHYDALHYVLRNLDTFET</sequence>
<reference evidence="2" key="1">
    <citation type="submission" date="2014-09" db="EMBL/GenBank/DDBJ databases">
        <title>Draft genome sequence of an oleaginous Mucoromycotina fungus Mucor ambiguus NBRC6742.</title>
        <authorList>
            <person name="Takeda I."/>
            <person name="Yamane N."/>
            <person name="Morita T."/>
            <person name="Tamano K."/>
            <person name="Machida M."/>
            <person name="Baker S."/>
            <person name="Koike H."/>
        </authorList>
    </citation>
    <scope>NUCLEOTIDE SEQUENCE</scope>
    <source>
        <strain evidence="2">NBRC 6742</strain>
    </source>
</reference>
<dbReference type="Proteomes" id="UP000053815">
    <property type="component" value="Unassembled WGS sequence"/>
</dbReference>
<evidence type="ECO:0000313" key="3">
    <source>
        <dbReference type="Proteomes" id="UP000053815"/>
    </source>
</evidence>
<evidence type="ECO:0000256" key="1">
    <source>
        <dbReference type="SAM" id="MobiDB-lite"/>
    </source>
</evidence>
<organism evidence="2">
    <name type="scientific">Mucor ambiguus</name>
    <dbReference type="NCBI Taxonomy" id="91626"/>
    <lineage>
        <taxon>Eukaryota</taxon>
        <taxon>Fungi</taxon>
        <taxon>Fungi incertae sedis</taxon>
        <taxon>Mucoromycota</taxon>
        <taxon>Mucoromycotina</taxon>
        <taxon>Mucoromycetes</taxon>
        <taxon>Mucorales</taxon>
        <taxon>Mucorineae</taxon>
        <taxon>Mucoraceae</taxon>
        <taxon>Mucor</taxon>
    </lineage>
</organism>
<proteinExistence type="predicted"/>
<name>A0A0C9N647_9FUNG</name>
<dbReference type="EMBL" id="DF836962">
    <property type="protein sequence ID" value="GAN11542.1"/>
    <property type="molecule type" value="Genomic_DNA"/>
</dbReference>
<accession>A0A0C9N647</accession>
<evidence type="ECO:0000313" key="2">
    <source>
        <dbReference type="EMBL" id="GAN11542.1"/>
    </source>
</evidence>
<dbReference type="OrthoDB" id="2279134at2759"/>
<gene>
    <name evidence="2" type="ORF">MAM1_0673d11108</name>
</gene>
<protein>
    <submittedName>
        <fullName evidence="2">Uncharacterized protein</fullName>
    </submittedName>
</protein>
<dbReference type="AlphaFoldDB" id="A0A0C9N647"/>